<organism evidence="9">
    <name type="scientific">Menopon gallinae</name>
    <name type="common">poultry shaft louse</name>
    <dbReference type="NCBI Taxonomy" id="328185"/>
    <lineage>
        <taxon>Eukaryota</taxon>
        <taxon>Metazoa</taxon>
        <taxon>Ecdysozoa</taxon>
        <taxon>Arthropoda</taxon>
        <taxon>Hexapoda</taxon>
        <taxon>Insecta</taxon>
        <taxon>Pterygota</taxon>
        <taxon>Neoptera</taxon>
        <taxon>Paraneoptera</taxon>
        <taxon>Psocodea</taxon>
        <taxon>Troctomorpha</taxon>
        <taxon>Phthiraptera</taxon>
        <taxon>Amblycera</taxon>
        <taxon>Menoponidae</taxon>
        <taxon>Menopon</taxon>
    </lineage>
</organism>
<feature type="transmembrane region" description="Helical" evidence="8">
    <location>
        <begin position="387"/>
        <end position="408"/>
    </location>
</feature>
<dbReference type="EC" id="3.1.3.2" evidence="3"/>
<evidence type="ECO:0000256" key="8">
    <source>
        <dbReference type="SAM" id="Phobius"/>
    </source>
</evidence>
<keyword evidence="7" id="KW-0325">Glycoprotein</keyword>
<accession>A0AAW2I3Z3</accession>
<comment type="similarity">
    <text evidence="2">Belongs to the histidine acid phosphatase family.</text>
</comment>
<evidence type="ECO:0000256" key="4">
    <source>
        <dbReference type="ARBA" id="ARBA00022729"/>
    </source>
</evidence>
<dbReference type="Pfam" id="PF00328">
    <property type="entry name" value="His_Phos_2"/>
    <property type="match status" value="1"/>
</dbReference>
<dbReference type="PROSITE" id="PS00616">
    <property type="entry name" value="HIS_ACID_PHOSPHAT_1"/>
    <property type="match status" value="1"/>
</dbReference>
<dbReference type="InterPro" id="IPR000560">
    <property type="entry name" value="His_Pase_clade-2"/>
</dbReference>
<dbReference type="InterPro" id="IPR050645">
    <property type="entry name" value="Histidine_acid_phosphatase"/>
</dbReference>
<evidence type="ECO:0000256" key="6">
    <source>
        <dbReference type="ARBA" id="ARBA00023157"/>
    </source>
</evidence>
<name>A0AAW2I3Z3_9NEOP</name>
<evidence type="ECO:0000256" key="7">
    <source>
        <dbReference type="ARBA" id="ARBA00023180"/>
    </source>
</evidence>
<keyword evidence="6" id="KW-1015">Disulfide bond</keyword>
<keyword evidence="8" id="KW-0472">Membrane</keyword>
<dbReference type="PANTHER" id="PTHR11567">
    <property type="entry name" value="ACID PHOSPHATASE-RELATED"/>
    <property type="match status" value="1"/>
</dbReference>
<dbReference type="CDD" id="cd07061">
    <property type="entry name" value="HP_HAP_like"/>
    <property type="match status" value="1"/>
</dbReference>
<evidence type="ECO:0000313" key="9">
    <source>
        <dbReference type="EMBL" id="KAL0277100.1"/>
    </source>
</evidence>
<gene>
    <name evidence="9" type="ORF">PYX00_004499</name>
</gene>
<comment type="caution">
    <text evidence="9">The sequence shown here is derived from an EMBL/GenBank/DDBJ whole genome shotgun (WGS) entry which is preliminary data.</text>
</comment>
<dbReference type="SUPFAM" id="SSF53254">
    <property type="entry name" value="Phosphoglycerate mutase-like"/>
    <property type="match status" value="1"/>
</dbReference>
<keyword evidence="8" id="KW-0812">Transmembrane</keyword>
<evidence type="ECO:0000256" key="5">
    <source>
        <dbReference type="ARBA" id="ARBA00022801"/>
    </source>
</evidence>
<evidence type="ECO:0000256" key="3">
    <source>
        <dbReference type="ARBA" id="ARBA00012646"/>
    </source>
</evidence>
<evidence type="ECO:0000256" key="2">
    <source>
        <dbReference type="ARBA" id="ARBA00005375"/>
    </source>
</evidence>
<sequence length="429" mass="49952">MSIKITNIFRGSVIFYFYVQLSFVTSSVDDLGEVVFVNILFRHGDRTPFSPYPKDPYRNSTYWPVGWGQLTDIGKRGHYELGKWLRQRYSKLLPTKYNRDDIYIQSTDVDRTLMSAYSNLAGLYEPDPKTNWNPDIKWQPIPVHTSPQASDMVLAANKSCPRYEFYLASLKSSDTFQKLNSENKELLEYINKYTGLHIKEVWQLGDVYDTLFIEHLYNFTLPEWTSKIFPEPLRKWAAFSFTIPCYNRKMARLKTGPLISEMAMHMKKKIDGKLKPDRKAWIYSAHDTTVANVLNTLGLFDTQCPPYLSLVLIELRKKNDEYFVAIHFRNSTTSQPFFMQLPGCDKLCPFRKFSELISPVIPVDWEKECHLGFLSESLYDSVSGGSFLLSLSLTAVFLVFVLLGIRFYKRQYYNQSDFAYQSLKMDVHS</sequence>
<dbReference type="InterPro" id="IPR033379">
    <property type="entry name" value="Acid_Pase_AS"/>
</dbReference>
<comment type="catalytic activity">
    <reaction evidence="1">
        <text>a phosphate monoester + H2O = an alcohol + phosphate</text>
        <dbReference type="Rhea" id="RHEA:15017"/>
        <dbReference type="ChEBI" id="CHEBI:15377"/>
        <dbReference type="ChEBI" id="CHEBI:30879"/>
        <dbReference type="ChEBI" id="CHEBI:43474"/>
        <dbReference type="ChEBI" id="CHEBI:67140"/>
        <dbReference type="EC" id="3.1.3.2"/>
    </reaction>
</comment>
<keyword evidence="4" id="KW-0732">Signal</keyword>
<reference evidence="9" key="1">
    <citation type="journal article" date="2024" name="Gigascience">
        <title>Chromosome-level genome of the poultry shaft louse Menopon gallinae provides insight into the host-switching and adaptive evolution of parasitic lice.</title>
        <authorList>
            <person name="Xu Y."/>
            <person name="Ma L."/>
            <person name="Liu S."/>
            <person name="Liang Y."/>
            <person name="Liu Q."/>
            <person name="He Z."/>
            <person name="Tian L."/>
            <person name="Duan Y."/>
            <person name="Cai W."/>
            <person name="Li H."/>
            <person name="Song F."/>
        </authorList>
    </citation>
    <scope>NUCLEOTIDE SEQUENCE</scope>
    <source>
        <strain evidence="9">Cailab_2023a</strain>
    </source>
</reference>
<dbReference type="GO" id="GO:0003993">
    <property type="term" value="F:acid phosphatase activity"/>
    <property type="evidence" value="ECO:0007669"/>
    <property type="project" value="UniProtKB-EC"/>
</dbReference>
<evidence type="ECO:0000256" key="1">
    <source>
        <dbReference type="ARBA" id="ARBA00000032"/>
    </source>
</evidence>
<dbReference type="PANTHER" id="PTHR11567:SF211">
    <property type="entry name" value="PROSTATIC ACID PHOSPHATASE"/>
    <property type="match status" value="1"/>
</dbReference>
<protein>
    <recommendedName>
        <fullName evidence="3">acid phosphatase</fullName>
        <ecNumber evidence="3">3.1.3.2</ecNumber>
    </recommendedName>
</protein>
<dbReference type="Gene3D" id="3.40.50.1240">
    <property type="entry name" value="Phosphoglycerate mutase-like"/>
    <property type="match status" value="1"/>
</dbReference>
<keyword evidence="8" id="KW-1133">Transmembrane helix</keyword>
<proteinExistence type="inferred from homology"/>
<dbReference type="EMBL" id="JARGDH010000002">
    <property type="protein sequence ID" value="KAL0277100.1"/>
    <property type="molecule type" value="Genomic_DNA"/>
</dbReference>
<keyword evidence="5" id="KW-0378">Hydrolase</keyword>
<dbReference type="AlphaFoldDB" id="A0AAW2I3Z3"/>
<dbReference type="InterPro" id="IPR029033">
    <property type="entry name" value="His_PPase_superfam"/>
</dbReference>